<sequence length="194" mass="21086">MKTHHRQLAFLGLLTTCAAVNESPQYTRDLISQLNGRTGVDIIPPQVIGGSDLDTISSSIHEPGFGDMPSSSSPPPLNRGDTLLGINLLSHPSGELRNGPTVVPYAIHIRTPSNKRMREDELPMTFSIHSESRKPTETLDLLKEFGKYPMQDSSANLVESPMQAVSPHRATQTDGNSISGAYNAADDTRRLSQP</sequence>
<dbReference type="OrthoDB" id="10377935at2759"/>
<organism evidence="3 4">
    <name type="scientific">Puccinia graminis f. sp. tritici</name>
    <dbReference type="NCBI Taxonomy" id="56615"/>
    <lineage>
        <taxon>Eukaryota</taxon>
        <taxon>Fungi</taxon>
        <taxon>Dikarya</taxon>
        <taxon>Basidiomycota</taxon>
        <taxon>Pucciniomycotina</taxon>
        <taxon>Pucciniomycetes</taxon>
        <taxon>Pucciniales</taxon>
        <taxon>Pucciniaceae</taxon>
        <taxon>Puccinia</taxon>
    </lineage>
</organism>
<evidence type="ECO:0000313" key="3">
    <source>
        <dbReference type="EMBL" id="KAA1092440.1"/>
    </source>
</evidence>
<dbReference type="EMBL" id="VSWC01000080">
    <property type="protein sequence ID" value="KAA1092440.1"/>
    <property type="molecule type" value="Genomic_DNA"/>
</dbReference>
<proteinExistence type="predicted"/>
<feature type="chain" id="PRO_5023041198" evidence="2">
    <location>
        <begin position="20"/>
        <end position="194"/>
    </location>
</feature>
<evidence type="ECO:0000256" key="1">
    <source>
        <dbReference type="SAM" id="MobiDB-lite"/>
    </source>
</evidence>
<accession>A0A5B0NWI3</accession>
<reference evidence="3 4" key="1">
    <citation type="submission" date="2019-05" db="EMBL/GenBank/DDBJ databases">
        <title>Emergence of the Ug99 lineage of the wheat stem rust pathogen through somatic hybridization.</title>
        <authorList>
            <person name="Li F."/>
            <person name="Upadhyaya N.M."/>
            <person name="Sperschneider J."/>
            <person name="Matny O."/>
            <person name="Nguyen-Phuc H."/>
            <person name="Mago R."/>
            <person name="Raley C."/>
            <person name="Miller M.E."/>
            <person name="Silverstein K.A.T."/>
            <person name="Henningsen E."/>
            <person name="Hirsch C.D."/>
            <person name="Visser B."/>
            <person name="Pretorius Z.A."/>
            <person name="Steffenson B.J."/>
            <person name="Schwessinger B."/>
            <person name="Dodds P.N."/>
            <person name="Figueroa M."/>
        </authorList>
    </citation>
    <scope>NUCLEOTIDE SEQUENCE [LARGE SCALE GENOMIC DNA]</scope>
    <source>
        <strain evidence="3">21-0</strain>
    </source>
</reference>
<keyword evidence="4" id="KW-1185">Reference proteome</keyword>
<gene>
    <name evidence="3" type="ORF">PGT21_002853</name>
</gene>
<feature type="region of interest" description="Disordered" evidence="1">
    <location>
        <begin position="161"/>
        <end position="194"/>
    </location>
</feature>
<evidence type="ECO:0000313" key="4">
    <source>
        <dbReference type="Proteomes" id="UP000324748"/>
    </source>
</evidence>
<feature type="signal peptide" evidence="2">
    <location>
        <begin position="1"/>
        <end position="19"/>
    </location>
</feature>
<feature type="compositionally biased region" description="Polar residues" evidence="1">
    <location>
        <begin position="169"/>
        <end position="180"/>
    </location>
</feature>
<dbReference type="AlphaFoldDB" id="A0A5B0NWI3"/>
<protein>
    <submittedName>
        <fullName evidence="3">Uncharacterized protein</fullName>
    </submittedName>
</protein>
<dbReference type="Proteomes" id="UP000324748">
    <property type="component" value="Unassembled WGS sequence"/>
</dbReference>
<evidence type="ECO:0000256" key="2">
    <source>
        <dbReference type="SAM" id="SignalP"/>
    </source>
</evidence>
<name>A0A5B0NWI3_PUCGR</name>
<comment type="caution">
    <text evidence="3">The sequence shown here is derived from an EMBL/GenBank/DDBJ whole genome shotgun (WGS) entry which is preliminary data.</text>
</comment>
<keyword evidence="2" id="KW-0732">Signal</keyword>